<dbReference type="InterPro" id="IPR002401">
    <property type="entry name" value="Cyt_P450_E_grp-I"/>
</dbReference>
<sequence length="507" mass="57253">MESVYFYSALSTLAFLIIIIAKLVKTRKHDRLNLPPSPPAWPVIGHLHLVKKPIHRTLHAISLKYGPVYSLRLGYRLAVIVSSPAAVEECFTKNDVVFANRPPLRASRWLSYDFKSMGQSPYGEHWRNLRKLGNVDIFSNARLSTFLNLRREEVRLLLRKLYKCSPTPQEFGTVELRSRLSDLTLNNIMRMVAGEKYNETAARRLQVIAKEILEFGGMSDPGDFVKILGWLDLYGLEKRAIKIRETMDGFLQGLIDEHKKDQLGKSVVENTMISHLLSLQESQPDYYTDQIISMLIMDMIIAGTETTVVALEWAMCLLLNHPEKLEKARAELNANITGQDVLVDEHHIPNLPYLQAIVSETFRLYPPGPLLLPHYSSGDCTVGGFNIPDGTMLFVNAWAIQRDPAVWENPAEFIPERFEKREGETYKLMPFGVGRRACPGAGLANRLLACGLGALIQCFEWKRMGEELVDMKEAADGLTMPRAEPLVALCKPLNMSVLHKVLAELEA</sequence>
<dbReference type="CDD" id="cd20653">
    <property type="entry name" value="CYP81"/>
    <property type="match status" value="1"/>
</dbReference>
<evidence type="ECO:0000256" key="11">
    <source>
        <dbReference type="PIRSR" id="PIRSR602401-1"/>
    </source>
</evidence>
<keyword evidence="7 12" id="KW-0560">Oxidoreductase</keyword>
<reference evidence="14" key="1">
    <citation type="submission" date="2021-01" db="UniProtKB">
        <authorList>
            <consortium name="EnsemblPlants"/>
        </authorList>
    </citation>
    <scope>IDENTIFICATION</scope>
</reference>
<dbReference type="SUPFAM" id="SSF48264">
    <property type="entry name" value="Cytochrome P450"/>
    <property type="match status" value="1"/>
</dbReference>
<keyword evidence="5 11" id="KW-0479">Metal-binding</keyword>
<comment type="subcellular location">
    <subcellularLocation>
        <location evidence="1">Membrane</location>
        <topology evidence="1">Single-pass membrane protein</topology>
    </subcellularLocation>
</comment>
<dbReference type="InterPro" id="IPR017972">
    <property type="entry name" value="Cyt_P450_CS"/>
</dbReference>
<evidence type="ECO:0000256" key="9">
    <source>
        <dbReference type="ARBA" id="ARBA00023033"/>
    </source>
</evidence>
<dbReference type="PRINTS" id="PR00385">
    <property type="entry name" value="P450"/>
</dbReference>
<keyword evidence="8 11" id="KW-0408">Iron</keyword>
<dbReference type="GO" id="GO:0016020">
    <property type="term" value="C:membrane"/>
    <property type="evidence" value="ECO:0007669"/>
    <property type="project" value="UniProtKB-SubCell"/>
</dbReference>
<dbReference type="FunFam" id="1.10.630.10:FF:000081">
    <property type="entry name" value="Cytochrome P450 CYP81N5"/>
    <property type="match status" value="1"/>
</dbReference>
<evidence type="ECO:0000256" key="13">
    <source>
        <dbReference type="SAM" id="Phobius"/>
    </source>
</evidence>
<dbReference type="PANTHER" id="PTHR47947:SF62">
    <property type="entry name" value="CYTOCHROME P450, FAMILY 81, SUBFAMILY D, POLYPEPTIDE 5"/>
    <property type="match status" value="1"/>
</dbReference>
<evidence type="ECO:0000256" key="10">
    <source>
        <dbReference type="ARBA" id="ARBA00023136"/>
    </source>
</evidence>
<proteinExistence type="inferred from homology"/>
<keyword evidence="3 11" id="KW-0349">Heme</keyword>
<dbReference type="OMA" id="ACEWNIN"/>
<dbReference type="InterPro" id="IPR001128">
    <property type="entry name" value="Cyt_P450"/>
</dbReference>
<keyword evidence="6 13" id="KW-1133">Transmembrane helix</keyword>
<accession>A0A7N1A9I9</accession>
<name>A0A7N1A9I9_KALFE</name>
<dbReference type="Gramene" id="Kaladp0955s0001.1.v1.1">
    <property type="protein sequence ID" value="Kaladp0955s0001.1.v1.1"/>
    <property type="gene ID" value="Kaladp0955s0001.v1.1"/>
</dbReference>
<comment type="cofactor">
    <cofactor evidence="11">
        <name>heme</name>
        <dbReference type="ChEBI" id="CHEBI:30413"/>
    </cofactor>
</comment>
<dbReference type="GO" id="GO:0005506">
    <property type="term" value="F:iron ion binding"/>
    <property type="evidence" value="ECO:0007669"/>
    <property type="project" value="InterPro"/>
</dbReference>
<dbReference type="EnsemblPlants" id="Kaladp0955s0001.1.v1.1">
    <property type="protein sequence ID" value="Kaladp0955s0001.1.v1.1"/>
    <property type="gene ID" value="Kaladp0955s0001.v1.1"/>
</dbReference>
<dbReference type="GO" id="GO:0004497">
    <property type="term" value="F:monooxygenase activity"/>
    <property type="evidence" value="ECO:0007669"/>
    <property type="project" value="UniProtKB-KW"/>
</dbReference>
<comment type="similarity">
    <text evidence="2 12">Belongs to the cytochrome P450 family.</text>
</comment>
<protein>
    <recommendedName>
        <fullName evidence="16">Cytochrome P450</fullName>
    </recommendedName>
</protein>
<dbReference type="Pfam" id="PF00067">
    <property type="entry name" value="p450"/>
    <property type="match status" value="1"/>
</dbReference>
<dbReference type="PANTHER" id="PTHR47947">
    <property type="entry name" value="CYTOCHROME P450 82C3-RELATED"/>
    <property type="match status" value="1"/>
</dbReference>
<evidence type="ECO:0000256" key="12">
    <source>
        <dbReference type="RuleBase" id="RU000461"/>
    </source>
</evidence>
<dbReference type="PRINTS" id="PR00463">
    <property type="entry name" value="EP450I"/>
</dbReference>
<organism evidence="14 15">
    <name type="scientific">Kalanchoe fedtschenkoi</name>
    <name type="common">Lavender scallops</name>
    <name type="synonym">South American air plant</name>
    <dbReference type="NCBI Taxonomy" id="63787"/>
    <lineage>
        <taxon>Eukaryota</taxon>
        <taxon>Viridiplantae</taxon>
        <taxon>Streptophyta</taxon>
        <taxon>Embryophyta</taxon>
        <taxon>Tracheophyta</taxon>
        <taxon>Spermatophyta</taxon>
        <taxon>Magnoliopsida</taxon>
        <taxon>eudicotyledons</taxon>
        <taxon>Gunneridae</taxon>
        <taxon>Pentapetalae</taxon>
        <taxon>Saxifragales</taxon>
        <taxon>Crassulaceae</taxon>
        <taxon>Kalanchoe</taxon>
    </lineage>
</organism>
<dbReference type="Proteomes" id="UP000594263">
    <property type="component" value="Unplaced"/>
</dbReference>
<dbReference type="GO" id="GO:0020037">
    <property type="term" value="F:heme binding"/>
    <property type="evidence" value="ECO:0007669"/>
    <property type="project" value="InterPro"/>
</dbReference>
<evidence type="ECO:0000256" key="8">
    <source>
        <dbReference type="ARBA" id="ARBA00023004"/>
    </source>
</evidence>
<evidence type="ECO:0000256" key="2">
    <source>
        <dbReference type="ARBA" id="ARBA00010617"/>
    </source>
</evidence>
<evidence type="ECO:0000313" key="14">
    <source>
        <dbReference type="EnsemblPlants" id="Kaladp0955s0001.1.v1.1"/>
    </source>
</evidence>
<dbReference type="Gene3D" id="1.10.630.10">
    <property type="entry name" value="Cytochrome P450"/>
    <property type="match status" value="1"/>
</dbReference>
<dbReference type="GO" id="GO:0016705">
    <property type="term" value="F:oxidoreductase activity, acting on paired donors, with incorporation or reduction of molecular oxygen"/>
    <property type="evidence" value="ECO:0007669"/>
    <property type="project" value="InterPro"/>
</dbReference>
<dbReference type="InterPro" id="IPR050651">
    <property type="entry name" value="Plant_Cytochrome_P450_Monoox"/>
</dbReference>
<evidence type="ECO:0000256" key="5">
    <source>
        <dbReference type="ARBA" id="ARBA00022723"/>
    </source>
</evidence>
<evidence type="ECO:0008006" key="16">
    <source>
        <dbReference type="Google" id="ProtNLM"/>
    </source>
</evidence>
<dbReference type="PROSITE" id="PS00086">
    <property type="entry name" value="CYTOCHROME_P450"/>
    <property type="match status" value="1"/>
</dbReference>
<feature type="transmembrane region" description="Helical" evidence="13">
    <location>
        <begin position="6"/>
        <end position="24"/>
    </location>
</feature>
<dbReference type="InterPro" id="IPR036396">
    <property type="entry name" value="Cyt_P450_sf"/>
</dbReference>
<evidence type="ECO:0000256" key="7">
    <source>
        <dbReference type="ARBA" id="ARBA00023002"/>
    </source>
</evidence>
<feature type="binding site" description="axial binding residue" evidence="11">
    <location>
        <position position="438"/>
    </location>
    <ligand>
        <name>heme</name>
        <dbReference type="ChEBI" id="CHEBI:30413"/>
    </ligand>
    <ligandPart>
        <name>Fe</name>
        <dbReference type="ChEBI" id="CHEBI:18248"/>
    </ligandPart>
</feature>
<keyword evidence="10 13" id="KW-0472">Membrane</keyword>
<keyword evidence="15" id="KW-1185">Reference proteome</keyword>
<evidence type="ECO:0000256" key="6">
    <source>
        <dbReference type="ARBA" id="ARBA00022989"/>
    </source>
</evidence>
<dbReference type="AlphaFoldDB" id="A0A7N1A9I9"/>
<keyword evidence="9 12" id="KW-0503">Monooxygenase</keyword>
<evidence type="ECO:0000313" key="15">
    <source>
        <dbReference type="Proteomes" id="UP000594263"/>
    </source>
</evidence>
<keyword evidence="4 13" id="KW-0812">Transmembrane</keyword>
<evidence type="ECO:0000256" key="3">
    <source>
        <dbReference type="ARBA" id="ARBA00022617"/>
    </source>
</evidence>
<evidence type="ECO:0000256" key="1">
    <source>
        <dbReference type="ARBA" id="ARBA00004167"/>
    </source>
</evidence>
<evidence type="ECO:0000256" key="4">
    <source>
        <dbReference type="ARBA" id="ARBA00022692"/>
    </source>
</evidence>